<comment type="subunit">
    <text evidence="2">Homodimer.</text>
</comment>
<comment type="domain">
    <text evidence="2">A Gly-cisPro motif from one monomer fits into the active site of the other monomer to allow specific chiral rejection of L-amino acids.</text>
</comment>
<evidence type="ECO:0000313" key="3">
    <source>
        <dbReference type="EMBL" id="KJY51712.1"/>
    </source>
</evidence>
<dbReference type="RefSeq" id="WP_045935190.1">
    <property type="nucleotide sequence ID" value="NZ_KQ033885.1"/>
</dbReference>
<comment type="catalytic activity">
    <reaction evidence="2">
        <text>a D-aminoacyl-tRNA + H2O = a tRNA + a D-alpha-amino acid + H(+)</text>
        <dbReference type="Rhea" id="RHEA:13953"/>
        <dbReference type="Rhea" id="RHEA-COMP:10123"/>
        <dbReference type="Rhea" id="RHEA-COMP:10124"/>
        <dbReference type="ChEBI" id="CHEBI:15377"/>
        <dbReference type="ChEBI" id="CHEBI:15378"/>
        <dbReference type="ChEBI" id="CHEBI:59871"/>
        <dbReference type="ChEBI" id="CHEBI:78442"/>
        <dbReference type="ChEBI" id="CHEBI:79333"/>
        <dbReference type="EC" id="3.1.1.96"/>
    </reaction>
</comment>
<comment type="caution">
    <text evidence="3">The sequence shown here is derived from an EMBL/GenBank/DDBJ whole genome shotgun (WGS) entry which is preliminary data.</text>
</comment>
<keyword evidence="2" id="KW-0694">RNA-binding</keyword>
<dbReference type="AlphaFoldDB" id="A0A0F4KYL6"/>
<organism evidence="3 4">
    <name type="scientific">Bifidobacterium mellis</name>
    <dbReference type="NCBI Taxonomy" id="1293823"/>
    <lineage>
        <taxon>Bacteria</taxon>
        <taxon>Bacillati</taxon>
        <taxon>Actinomycetota</taxon>
        <taxon>Actinomycetes</taxon>
        <taxon>Bifidobacteriales</taxon>
        <taxon>Bifidobacteriaceae</taxon>
        <taxon>Bifidobacterium</taxon>
    </lineage>
</organism>
<dbReference type="SUPFAM" id="SSF69500">
    <property type="entry name" value="DTD-like"/>
    <property type="match status" value="1"/>
</dbReference>
<feature type="short sequence motif" description="Gly-cisPro motif, important for rejection of L-amino acids" evidence="2">
    <location>
        <begin position="145"/>
        <end position="146"/>
    </location>
</feature>
<comment type="catalytic activity">
    <reaction evidence="2">
        <text>glycyl-tRNA(Ala) + H2O = tRNA(Ala) + glycine + H(+)</text>
        <dbReference type="Rhea" id="RHEA:53744"/>
        <dbReference type="Rhea" id="RHEA-COMP:9657"/>
        <dbReference type="Rhea" id="RHEA-COMP:13640"/>
        <dbReference type="ChEBI" id="CHEBI:15377"/>
        <dbReference type="ChEBI" id="CHEBI:15378"/>
        <dbReference type="ChEBI" id="CHEBI:57305"/>
        <dbReference type="ChEBI" id="CHEBI:78442"/>
        <dbReference type="ChEBI" id="CHEBI:78522"/>
    </reaction>
</comment>
<reference evidence="3 4" key="1">
    <citation type="submission" date="2014-12" db="EMBL/GenBank/DDBJ databases">
        <title>Comparative genomics of the lactic acid bacteria isolated from the honey bee gut.</title>
        <authorList>
            <person name="Ellegaard K.M."/>
            <person name="Tamarit D."/>
            <person name="Javelind E."/>
            <person name="Olofsson T."/>
            <person name="Andersson S.G."/>
            <person name="Vasquez A."/>
        </authorList>
    </citation>
    <scope>NUCLEOTIDE SEQUENCE [LARGE SCALE GENOMIC DNA]</scope>
    <source>
        <strain evidence="3 4">Bin7</strain>
    </source>
</reference>
<dbReference type="Gene3D" id="3.50.80.10">
    <property type="entry name" value="D-tyrosyl-tRNA(Tyr) deacylase"/>
    <property type="match status" value="1"/>
</dbReference>
<dbReference type="GO" id="GO:0043908">
    <property type="term" value="F:Ser(Gly)-tRNA(Ala) hydrolase activity"/>
    <property type="evidence" value="ECO:0007669"/>
    <property type="project" value="UniProtKB-UniRule"/>
</dbReference>
<dbReference type="HAMAP" id="MF_00518">
    <property type="entry name" value="Deacylase_Dtd"/>
    <property type="match status" value="1"/>
</dbReference>
<keyword evidence="2" id="KW-0820">tRNA-binding</keyword>
<accession>A0A0F4KYL6</accession>
<dbReference type="EC" id="3.1.1.96" evidence="2"/>
<dbReference type="EMBL" id="JWMF01000004">
    <property type="protein sequence ID" value="KJY51712.1"/>
    <property type="molecule type" value="Genomic_DNA"/>
</dbReference>
<dbReference type="GO" id="GO:0051500">
    <property type="term" value="F:D-tyrosyl-tRNA(Tyr) deacylase activity"/>
    <property type="evidence" value="ECO:0007669"/>
    <property type="project" value="TreeGrafter"/>
</dbReference>
<dbReference type="PANTHER" id="PTHR10472:SF5">
    <property type="entry name" value="D-AMINOACYL-TRNA DEACYLASE 1"/>
    <property type="match status" value="1"/>
</dbReference>
<dbReference type="FunFam" id="3.50.80.10:FF:000001">
    <property type="entry name" value="D-aminoacyl-tRNA deacylase"/>
    <property type="match status" value="1"/>
</dbReference>
<dbReference type="NCBIfam" id="TIGR00256">
    <property type="entry name" value="D-aminoacyl-tRNA deacylase"/>
    <property type="match status" value="1"/>
</dbReference>
<dbReference type="GO" id="GO:0106026">
    <property type="term" value="F:Gly-tRNA(Ala) deacylase activity"/>
    <property type="evidence" value="ECO:0007669"/>
    <property type="project" value="UniProtKB-UniRule"/>
</dbReference>
<comment type="subcellular location">
    <subcellularLocation>
        <location evidence="2">Cytoplasm</location>
    </subcellularLocation>
</comment>
<dbReference type="GO" id="GO:0000049">
    <property type="term" value="F:tRNA binding"/>
    <property type="evidence" value="ECO:0007669"/>
    <property type="project" value="UniProtKB-UniRule"/>
</dbReference>
<dbReference type="PANTHER" id="PTHR10472">
    <property type="entry name" value="D-TYROSYL-TRNA TYR DEACYLASE"/>
    <property type="match status" value="1"/>
</dbReference>
<name>A0A0F4KYL6_9BIFI</name>
<evidence type="ECO:0000256" key="1">
    <source>
        <dbReference type="ARBA" id="ARBA00009673"/>
    </source>
</evidence>
<comment type="similarity">
    <text evidence="1 2">Belongs to the DTD family.</text>
</comment>
<gene>
    <name evidence="2 3" type="primary">dtd</name>
    <name evidence="3" type="ORF">JF70_05250</name>
</gene>
<comment type="function">
    <text evidence="2">An aminoacyl-tRNA editing enzyme that deacylates mischarged D-aminoacyl-tRNAs. Also deacylates mischarged glycyl-tRNA(Ala), protecting cells against glycine mischarging by AlaRS. Acts via tRNA-based rather than protein-based catalysis; rejects L-amino acids rather than detecting D-amino acids in the active site. By recycling D-aminoacyl-tRNA to D-amino acids and free tRNA molecules, this enzyme counteracts the toxicity associated with the formation of D-aminoacyl-tRNA entities in vivo and helps enforce protein L-homochirality.</text>
</comment>
<dbReference type="InterPro" id="IPR023509">
    <property type="entry name" value="DTD-like_sf"/>
</dbReference>
<sequence>MRIVIQRVSRARVDVVDEQGQPDPDFKPQSIGTGLLLLVAVQDGDGADQVDYAVRKLTRMRIFADEEGRMNRSILDCGGSILSISQFTLYADLRRGNRPSFMAAGEPQHAQSVWQDLNRALAATGVLVAEGRFGAHMRVDLANDGPVTILLDTDKLMKPAASSTAI</sequence>
<dbReference type="GO" id="GO:0019478">
    <property type="term" value="P:D-amino acid catabolic process"/>
    <property type="evidence" value="ECO:0007669"/>
    <property type="project" value="UniProtKB-UniRule"/>
</dbReference>
<protein>
    <recommendedName>
        <fullName evidence="2">D-aminoacyl-tRNA deacylase</fullName>
        <shortName evidence="2">DTD</shortName>
        <ecNumber evidence="2">3.1.1.96</ecNumber>
    </recommendedName>
    <alternativeName>
        <fullName evidence="2">Gly-tRNA(Ala) deacylase</fullName>
        <ecNumber evidence="2">3.1.1.-</ecNumber>
    </alternativeName>
</protein>
<evidence type="ECO:0000256" key="2">
    <source>
        <dbReference type="HAMAP-Rule" id="MF_00518"/>
    </source>
</evidence>
<keyword evidence="4" id="KW-1185">Reference proteome</keyword>
<dbReference type="InterPro" id="IPR003732">
    <property type="entry name" value="Daa-tRNA_deacyls_DTD"/>
</dbReference>
<keyword evidence="2" id="KW-0378">Hydrolase</keyword>
<dbReference type="EC" id="3.1.1.-" evidence="2"/>
<dbReference type="Pfam" id="PF02580">
    <property type="entry name" value="Tyr_Deacylase"/>
    <property type="match status" value="1"/>
</dbReference>
<proteinExistence type="inferred from homology"/>
<dbReference type="PATRIC" id="fig|1684.5.peg.550"/>
<dbReference type="GO" id="GO:0005737">
    <property type="term" value="C:cytoplasm"/>
    <property type="evidence" value="ECO:0007669"/>
    <property type="project" value="UniProtKB-SubCell"/>
</dbReference>
<dbReference type="Proteomes" id="UP000033567">
    <property type="component" value="Unassembled WGS sequence"/>
</dbReference>
<keyword evidence="2" id="KW-0963">Cytoplasm</keyword>
<evidence type="ECO:0000313" key="4">
    <source>
        <dbReference type="Proteomes" id="UP000033567"/>
    </source>
</evidence>